<dbReference type="EMBL" id="QDEB01131389">
    <property type="protein sequence ID" value="RZB39088.1"/>
    <property type="molecule type" value="Genomic_DNA"/>
</dbReference>
<accession>A0A482V2U2</accession>
<dbReference type="Proteomes" id="UP000292052">
    <property type="component" value="Unassembled WGS sequence"/>
</dbReference>
<organism evidence="1 2">
    <name type="scientific">Asbolus verrucosus</name>
    <name type="common">Desert ironclad beetle</name>
    <dbReference type="NCBI Taxonomy" id="1661398"/>
    <lineage>
        <taxon>Eukaryota</taxon>
        <taxon>Metazoa</taxon>
        <taxon>Ecdysozoa</taxon>
        <taxon>Arthropoda</taxon>
        <taxon>Hexapoda</taxon>
        <taxon>Insecta</taxon>
        <taxon>Pterygota</taxon>
        <taxon>Neoptera</taxon>
        <taxon>Endopterygota</taxon>
        <taxon>Coleoptera</taxon>
        <taxon>Polyphaga</taxon>
        <taxon>Cucujiformia</taxon>
        <taxon>Tenebrionidae</taxon>
        <taxon>Pimeliinae</taxon>
        <taxon>Asbolus</taxon>
    </lineage>
</organism>
<comment type="caution">
    <text evidence="1">The sequence shown here is derived from an EMBL/GenBank/DDBJ whole genome shotgun (WGS) entry which is preliminary data.</text>
</comment>
<name>A0A482V2U2_ASBVE</name>
<proteinExistence type="predicted"/>
<dbReference type="OrthoDB" id="10532931at2759"/>
<reference evidence="1 2" key="1">
    <citation type="submission" date="2017-03" db="EMBL/GenBank/DDBJ databases">
        <title>Genome of the blue death feigning beetle - Asbolus verrucosus.</title>
        <authorList>
            <person name="Rider S.D."/>
        </authorList>
    </citation>
    <scope>NUCLEOTIDE SEQUENCE [LARGE SCALE GENOMIC DNA]</scope>
    <source>
        <strain evidence="1">Butters</strain>
        <tissue evidence="1">Head and leg muscle</tissue>
    </source>
</reference>
<sequence>MSIIYGRIRSFGIRSYRPYLYLILAPRHRAKKLKCMVYRDTPGPINGIKLSSMTNFGNVCGATMAAEETPIFNKIMLSQQL</sequence>
<evidence type="ECO:0000313" key="2">
    <source>
        <dbReference type="Proteomes" id="UP000292052"/>
    </source>
</evidence>
<dbReference type="AlphaFoldDB" id="A0A482V2U2"/>
<gene>
    <name evidence="1" type="ORF">BDFB_013851</name>
</gene>
<keyword evidence="2" id="KW-1185">Reference proteome</keyword>
<evidence type="ECO:0000313" key="1">
    <source>
        <dbReference type="EMBL" id="RZB39088.1"/>
    </source>
</evidence>
<protein>
    <submittedName>
        <fullName evidence="1">Uncharacterized protein</fullName>
    </submittedName>
</protein>